<organism evidence="4 5">
    <name type="scientific">Owenia fusiformis</name>
    <name type="common">Polychaete worm</name>
    <dbReference type="NCBI Taxonomy" id="6347"/>
    <lineage>
        <taxon>Eukaryota</taxon>
        <taxon>Metazoa</taxon>
        <taxon>Spiralia</taxon>
        <taxon>Lophotrochozoa</taxon>
        <taxon>Annelida</taxon>
        <taxon>Polychaeta</taxon>
        <taxon>Sedentaria</taxon>
        <taxon>Canalipalpata</taxon>
        <taxon>Sabellida</taxon>
        <taxon>Oweniida</taxon>
        <taxon>Oweniidae</taxon>
        <taxon>Owenia</taxon>
    </lineage>
</organism>
<feature type="region of interest" description="Disordered" evidence="3">
    <location>
        <begin position="234"/>
        <end position="387"/>
    </location>
</feature>
<keyword evidence="5" id="KW-1185">Reference proteome</keyword>
<dbReference type="PANTHER" id="PTHR12420">
    <property type="entry name" value="PHD FINGER PROTEIN"/>
    <property type="match status" value="1"/>
</dbReference>
<evidence type="ECO:0000256" key="1">
    <source>
        <dbReference type="ARBA" id="ARBA00004123"/>
    </source>
</evidence>
<dbReference type="Proteomes" id="UP000749559">
    <property type="component" value="Unassembled WGS sequence"/>
</dbReference>
<evidence type="ECO:0000313" key="5">
    <source>
        <dbReference type="Proteomes" id="UP000749559"/>
    </source>
</evidence>
<gene>
    <name evidence="4" type="ORF">OFUS_LOCUS24670</name>
</gene>
<feature type="compositionally biased region" description="Basic residues" evidence="3">
    <location>
        <begin position="290"/>
        <end position="300"/>
    </location>
</feature>
<dbReference type="PANTHER" id="PTHR12420:SF4">
    <property type="entry name" value="PHD FINGER PROTEIN 11"/>
    <property type="match status" value="1"/>
</dbReference>
<evidence type="ECO:0000256" key="3">
    <source>
        <dbReference type="SAM" id="MobiDB-lite"/>
    </source>
</evidence>
<keyword evidence="2" id="KW-0539">Nucleus</keyword>
<sequence length="754" mass="84591">MSTKKNIFYGSEDCCGFCGGGSETQNICGTLFASKGCVAHKKCMQYSSNLAQYESDMGFGGFEIDEVQKEMRRSHKLTCFKCKAEGNTHAKRASAGCAFDKCAKSFHYFRHVLNAKLRTCFKCKTEGNTHAKRASAGCAFDKCAKSFHYFCASQDDNCIADRMVCTFKRKNEKKKRTEVHYRIFCGDKHKEMYINLLKRKAANKGEEMTVECDTLSDDEDDVNNDDIPKKKLVKTTKKLMPASSESDIGESMKKTKTSKRVSDQFEIEGIEAFSTSANSSNDDSDDEKHPKKPRATKSRKRQTDGSYSPVAKKPKRDESSDISDEQSASSSKRLSSKQPEKDVSKTKDVKKPTNDKNLEGGFKKKAVNDESPTIINDGKGDRLKKKMVENESNKRPVDMKEMALCLVDDTRAPNFAIDIRETVQSMVHANYNLNGDSIALYTETSRYQFVSGEKILFFMEDIARALVRLSEEGTSDKLKDLILNVDGKVKKDYAFKVEAKNNYKDFSKKIEKQIRCDIVTKMEKTKETLASKLSAPKVGNLHLLQMEGAEKMKMYVLVIILNKITDSDGGIRRWLKSGEKDPVQSSPYYQWTPSTTFTSGLPYSNKNRAFHEEATRIKKCLSQKLGDGYEVDVLPKDELIQDSTKSASPAMVATQMHLMSQGAEDGDSINLVGVTVIQPLDSKIVHQYTYIKKAITKAVEDSSTSAFLIDVSYLKELEGLKSIIPDSVTKDVQVFSAYNPEQQPITCVLVILKL</sequence>
<name>A0A8S4Q323_OWEFU</name>
<accession>A0A8S4Q323</accession>
<dbReference type="Gene3D" id="3.30.40.10">
    <property type="entry name" value="Zinc/RING finger domain, C3HC4 (zinc finger)"/>
    <property type="match status" value="1"/>
</dbReference>
<comment type="caution">
    <text evidence="4">The sequence shown here is derived from an EMBL/GenBank/DDBJ whole genome shotgun (WGS) entry which is preliminary data.</text>
</comment>
<feature type="compositionally biased region" description="Basic and acidic residues" evidence="3">
    <location>
        <begin position="378"/>
        <end position="387"/>
    </location>
</feature>
<protein>
    <submittedName>
        <fullName evidence="4">Uncharacterized protein</fullName>
    </submittedName>
</protein>
<dbReference type="Pfam" id="PF13771">
    <property type="entry name" value="zf-HC5HC2H"/>
    <property type="match status" value="1"/>
</dbReference>
<comment type="subcellular location">
    <subcellularLocation>
        <location evidence="1">Nucleus</location>
    </subcellularLocation>
</comment>
<feature type="compositionally biased region" description="Basic and acidic residues" evidence="3">
    <location>
        <begin position="338"/>
        <end position="368"/>
    </location>
</feature>
<evidence type="ECO:0000313" key="4">
    <source>
        <dbReference type="EMBL" id="CAH1800832.1"/>
    </source>
</evidence>
<dbReference type="EMBL" id="CAIIXF020000012">
    <property type="protein sequence ID" value="CAH1800832.1"/>
    <property type="molecule type" value="Genomic_DNA"/>
</dbReference>
<reference evidence="4" key="1">
    <citation type="submission" date="2022-03" db="EMBL/GenBank/DDBJ databases">
        <authorList>
            <person name="Martin C."/>
        </authorList>
    </citation>
    <scope>NUCLEOTIDE SEQUENCE</scope>
</reference>
<dbReference type="InterPro" id="IPR051188">
    <property type="entry name" value="PHD-type_Zinc_Finger"/>
</dbReference>
<dbReference type="GO" id="GO:0005634">
    <property type="term" value="C:nucleus"/>
    <property type="evidence" value="ECO:0007669"/>
    <property type="project" value="UniProtKB-SubCell"/>
</dbReference>
<dbReference type="InterPro" id="IPR013083">
    <property type="entry name" value="Znf_RING/FYVE/PHD"/>
</dbReference>
<dbReference type="OrthoDB" id="2384350at2759"/>
<evidence type="ECO:0000256" key="2">
    <source>
        <dbReference type="ARBA" id="ARBA00023242"/>
    </source>
</evidence>
<dbReference type="AlphaFoldDB" id="A0A8S4Q323"/>
<proteinExistence type="predicted"/>